<gene>
    <name evidence="7" type="ORF">GCM10011492_05910</name>
</gene>
<dbReference type="InterPro" id="IPR029063">
    <property type="entry name" value="SAM-dependent_MTases_sf"/>
</dbReference>
<evidence type="ECO:0000256" key="1">
    <source>
        <dbReference type="ARBA" id="ARBA00011975"/>
    </source>
</evidence>
<dbReference type="Gene3D" id="3.90.120.10">
    <property type="entry name" value="DNA Methylase, subunit A, domain 2"/>
    <property type="match status" value="1"/>
</dbReference>
<dbReference type="EMBL" id="BMHI01000001">
    <property type="protein sequence ID" value="GGB18862.1"/>
    <property type="molecule type" value="Genomic_DNA"/>
</dbReference>
<dbReference type="Proteomes" id="UP000636793">
    <property type="component" value="Unassembled WGS sequence"/>
</dbReference>
<evidence type="ECO:0000313" key="8">
    <source>
        <dbReference type="Proteomes" id="UP000636793"/>
    </source>
</evidence>
<name>A0A916WQ24_9MICO</name>
<dbReference type="GO" id="GO:0016787">
    <property type="term" value="F:hydrolase activity"/>
    <property type="evidence" value="ECO:0007669"/>
    <property type="project" value="UniProtKB-ARBA"/>
</dbReference>
<evidence type="ECO:0000256" key="3">
    <source>
        <dbReference type="ARBA" id="ARBA00022679"/>
    </source>
</evidence>
<sequence length="473" mass="52326">MGYMDVVEALHPRAVIMENVPDMGLSDDFRVLRTIEAKLEGLGYAVEYQIVEAWRYGVPQHRRRLILLARRDGGGFAWPKQTGRVSLMEAIGDLPELVVEPREAIGARVMSYDKRPVGKFQKIMRTSVGSELHDHWTRRVRLDDYQVFLSMTPETLYSDIPADQRRYTADTFTDKYKRLDPEGLSRTITAHIAKDGYWYIHPTQPRTLTVREAARVQTFPDSFRFAGTRSDAFRQIGNAVPPRLAQAAAITVRPVEDSEASSLESRRWADIREAIDGWATAIPRSDGRRSHLAGVGVRPLRHLVVVLLGAQGHGRAATNLYQLADGPLDKKRYAALVGAAKGRARDRLQSQLEQLVDRGNLNDIQAVSDGANLTSSQAKLYGVLRGEDGLLAGAAALRVATRLHGMDPSTAANTHTDGKARLARLVGAGEGAMRRMTAVRLIGSTICLKDPLCGECPLSKFCPTFTNAPQHRS</sequence>
<dbReference type="SUPFAM" id="SSF48150">
    <property type="entry name" value="DNA-glycosylase"/>
    <property type="match status" value="1"/>
</dbReference>
<dbReference type="GO" id="GO:0003886">
    <property type="term" value="F:DNA (cytosine-5-)-methyltransferase activity"/>
    <property type="evidence" value="ECO:0007669"/>
    <property type="project" value="UniProtKB-EC"/>
</dbReference>
<evidence type="ECO:0000256" key="6">
    <source>
        <dbReference type="PROSITE-ProRule" id="PRU01016"/>
    </source>
</evidence>
<dbReference type="InterPro" id="IPR011257">
    <property type="entry name" value="DNA_glycosylase"/>
</dbReference>
<reference evidence="7" key="1">
    <citation type="journal article" date="2014" name="Int. J. Syst. Evol. Microbiol.">
        <title>Complete genome sequence of Corynebacterium casei LMG S-19264T (=DSM 44701T), isolated from a smear-ripened cheese.</title>
        <authorList>
            <consortium name="US DOE Joint Genome Institute (JGI-PGF)"/>
            <person name="Walter F."/>
            <person name="Albersmeier A."/>
            <person name="Kalinowski J."/>
            <person name="Ruckert C."/>
        </authorList>
    </citation>
    <scope>NUCLEOTIDE SEQUENCE</scope>
    <source>
        <strain evidence="7">CGMCC 1.15085</strain>
    </source>
</reference>
<dbReference type="NCBIfam" id="TIGR00675">
    <property type="entry name" value="dcm"/>
    <property type="match status" value="1"/>
</dbReference>
<comment type="caution">
    <text evidence="6">Lacks conserved residue(s) required for the propagation of feature annotation.</text>
</comment>
<keyword evidence="3 6" id="KW-0808">Transferase</keyword>
<dbReference type="EC" id="2.1.1.37" evidence="1"/>
<dbReference type="SUPFAM" id="SSF53335">
    <property type="entry name" value="S-adenosyl-L-methionine-dependent methyltransferases"/>
    <property type="match status" value="1"/>
</dbReference>
<keyword evidence="5" id="KW-0680">Restriction system</keyword>
<dbReference type="InterPro" id="IPR023170">
    <property type="entry name" value="HhH_base_excis_C"/>
</dbReference>
<dbReference type="GO" id="GO:0032259">
    <property type="term" value="P:methylation"/>
    <property type="evidence" value="ECO:0007669"/>
    <property type="project" value="UniProtKB-KW"/>
</dbReference>
<dbReference type="AlphaFoldDB" id="A0A916WQ24"/>
<dbReference type="InterPro" id="IPR001525">
    <property type="entry name" value="C5_MeTfrase"/>
</dbReference>
<dbReference type="Pfam" id="PF00145">
    <property type="entry name" value="DNA_methylase"/>
    <property type="match status" value="1"/>
</dbReference>
<comment type="similarity">
    <text evidence="6">Belongs to the class I-like SAM-binding methyltransferase superfamily. C5-methyltransferase family.</text>
</comment>
<evidence type="ECO:0000256" key="2">
    <source>
        <dbReference type="ARBA" id="ARBA00022603"/>
    </source>
</evidence>
<keyword evidence="8" id="KW-1185">Reference proteome</keyword>
<dbReference type="InterPro" id="IPR003651">
    <property type="entry name" value="Endonuclease3_FeS-loop_motif"/>
</dbReference>
<dbReference type="GO" id="GO:0006281">
    <property type="term" value="P:DNA repair"/>
    <property type="evidence" value="ECO:0007669"/>
    <property type="project" value="InterPro"/>
</dbReference>
<dbReference type="GO" id="GO:0044027">
    <property type="term" value="P:negative regulation of gene expression via chromosomal CpG island methylation"/>
    <property type="evidence" value="ECO:0007669"/>
    <property type="project" value="TreeGrafter"/>
</dbReference>
<evidence type="ECO:0000256" key="5">
    <source>
        <dbReference type="ARBA" id="ARBA00022747"/>
    </source>
</evidence>
<keyword evidence="4 6" id="KW-0949">S-adenosyl-L-methionine</keyword>
<reference evidence="7" key="2">
    <citation type="submission" date="2020-09" db="EMBL/GenBank/DDBJ databases">
        <authorList>
            <person name="Sun Q."/>
            <person name="Zhou Y."/>
        </authorList>
    </citation>
    <scope>NUCLEOTIDE SEQUENCE</scope>
    <source>
        <strain evidence="7">CGMCC 1.15085</strain>
    </source>
</reference>
<dbReference type="GO" id="GO:0009307">
    <property type="term" value="P:DNA restriction-modification system"/>
    <property type="evidence" value="ECO:0007669"/>
    <property type="project" value="UniProtKB-KW"/>
</dbReference>
<dbReference type="Gene3D" id="1.10.1670.10">
    <property type="entry name" value="Helix-hairpin-Helix base-excision DNA repair enzymes (C-terminal)"/>
    <property type="match status" value="1"/>
</dbReference>
<organism evidence="7 8">
    <name type="scientific">Flexivirga endophytica</name>
    <dbReference type="NCBI Taxonomy" id="1849103"/>
    <lineage>
        <taxon>Bacteria</taxon>
        <taxon>Bacillati</taxon>
        <taxon>Actinomycetota</taxon>
        <taxon>Actinomycetes</taxon>
        <taxon>Micrococcales</taxon>
        <taxon>Dermacoccaceae</taxon>
        <taxon>Flexivirga</taxon>
    </lineage>
</organism>
<protein>
    <recommendedName>
        <fullName evidence="1">DNA (cytosine-5-)-methyltransferase</fullName>
        <ecNumber evidence="1">2.1.1.37</ecNumber>
    </recommendedName>
</protein>
<dbReference type="GO" id="GO:0003677">
    <property type="term" value="F:DNA binding"/>
    <property type="evidence" value="ECO:0007669"/>
    <property type="project" value="TreeGrafter"/>
</dbReference>
<proteinExistence type="inferred from homology"/>
<dbReference type="PROSITE" id="PS51679">
    <property type="entry name" value="SAM_MT_C5"/>
    <property type="match status" value="1"/>
</dbReference>
<dbReference type="InterPro" id="IPR050390">
    <property type="entry name" value="C5-Methyltransferase"/>
</dbReference>
<accession>A0A916WQ24</accession>
<evidence type="ECO:0000256" key="4">
    <source>
        <dbReference type="ARBA" id="ARBA00022691"/>
    </source>
</evidence>
<keyword evidence="2 6" id="KW-0489">Methyltransferase</keyword>
<comment type="caution">
    <text evidence="7">The sequence shown here is derived from an EMBL/GenBank/DDBJ whole genome shotgun (WGS) entry which is preliminary data.</text>
</comment>
<dbReference type="GO" id="GO:0051539">
    <property type="term" value="F:4 iron, 4 sulfur cluster binding"/>
    <property type="evidence" value="ECO:0007669"/>
    <property type="project" value="InterPro"/>
</dbReference>
<dbReference type="PANTHER" id="PTHR10629:SF52">
    <property type="entry name" value="DNA (CYTOSINE-5)-METHYLTRANSFERASE 1"/>
    <property type="match status" value="1"/>
</dbReference>
<dbReference type="PANTHER" id="PTHR10629">
    <property type="entry name" value="CYTOSINE-SPECIFIC METHYLTRANSFERASE"/>
    <property type="match status" value="1"/>
</dbReference>
<dbReference type="Gene3D" id="3.40.50.150">
    <property type="entry name" value="Vaccinia Virus protein VP39"/>
    <property type="match status" value="1"/>
</dbReference>
<dbReference type="SMART" id="SM00525">
    <property type="entry name" value="FES"/>
    <property type="match status" value="1"/>
</dbReference>
<evidence type="ECO:0000313" key="7">
    <source>
        <dbReference type="EMBL" id="GGB18862.1"/>
    </source>
</evidence>